<evidence type="ECO:0000256" key="3">
    <source>
        <dbReference type="ARBA" id="ARBA00022827"/>
    </source>
</evidence>
<evidence type="ECO:0000313" key="5">
    <source>
        <dbReference type="EMBL" id="KAK4448468.1"/>
    </source>
</evidence>
<organism evidence="5 6">
    <name type="scientific">Podospora aff. communis PSN243</name>
    <dbReference type="NCBI Taxonomy" id="3040156"/>
    <lineage>
        <taxon>Eukaryota</taxon>
        <taxon>Fungi</taxon>
        <taxon>Dikarya</taxon>
        <taxon>Ascomycota</taxon>
        <taxon>Pezizomycotina</taxon>
        <taxon>Sordariomycetes</taxon>
        <taxon>Sordariomycetidae</taxon>
        <taxon>Sordariales</taxon>
        <taxon>Podosporaceae</taxon>
        <taxon>Podospora</taxon>
    </lineage>
</organism>
<keyword evidence="2" id="KW-0285">Flavoprotein</keyword>
<protein>
    <submittedName>
        <fullName evidence="5">FAD/NAD(P)-binding domain-containing protein</fullName>
    </submittedName>
</protein>
<dbReference type="InterPro" id="IPR051209">
    <property type="entry name" value="FAD-bind_Monooxygenase_sf"/>
</dbReference>
<dbReference type="InterPro" id="IPR036188">
    <property type="entry name" value="FAD/NAD-bd_sf"/>
</dbReference>
<dbReference type="PANTHER" id="PTHR42877">
    <property type="entry name" value="L-ORNITHINE N(5)-MONOOXYGENASE-RELATED"/>
    <property type="match status" value="1"/>
</dbReference>
<dbReference type="Proteomes" id="UP001321760">
    <property type="component" value="Unassembled WGS sequence"/>
</dbReference>
<gene>
    <name evidence="5" type="ORF">QBC34DRAFT_485650</name>
</gene>
<accession>A0AAV9GME5</accession>
<dbReference type="Pfam" id="PF00743">
    <property type="entry name" value="FMO-like"/>
    <property type="match status" value="1"/>
</dbReference>
<keyword evidence="3" id="KW-0274">FAD</keyword>
<evidence type="ECO:0000256" key="4">
    <source>
        <dbReference type="ARBA" id="ARBA00023002"/>
    </source>
</evidence>
<evidence type="ECO:0000313" key="6">
    <source>
        <dbReference type="Proteomes" id="UP001321760"/>
    </source>
</evidence>
<dbReference type="Gene3D" id="3.50.50.60">
    <property type="entry name" value="FAD/NAD(P)-binding domain"/>
    <property type="match status" value="2"/>
</dbReference>
<dbReference type="AlphaFoldDB" id="A0AAV9GME5"/>
<evidence type="ECO:0000256" key="1">
    <source>
        <dbReference type="ARBA" id="ARBA00010139"/>
    </source>
</evidence>
<name>A0AAV9GME5_9PEZI</name>
<keyword evidence="6" id="KW-1185">Reference proteome</keyword>
<dbReference type="GO" id="GO:0050660">
    <property type="term" value="F:flavin adenine dinucleotide binding"/>
    <property type="evidence" value="ECO:0007669"/>
    <property type="project" value="InterPro"/>
</dbReference>
<sequence length="511" mass="57768">MPTAAPDVAAEGQVSYTQFACIGAGFSGIGLGAILKRRYGITDVRVFERESDLGGTWWTNQYPGCACDIPSILYSYSFETNPAWDSVLPPRADIHAYLRNVATKYDLIDKISFKTNVEKCEWIEEKDRWRMTIRDSVASRLFVHEAQFVFSGVGLFSKPRIPEIPGLDTFHGPVVHSARWPQGLDLKDKQVVMFGNGCSANQIVPAIADETAHLTQIIRTKHWIIPNIKDTVNFSPLVTLTKYAPWTKGIQRSILWWYTELEFPKFLMNRYGKWLRSRSAKAAENNIRATAPEKYHDLLIPDFEMGYKRRIFDPGYLQCLNSDKITLTDAPVLEVIPEGIRIKDGVIKADVIIFATGFHTNRFLVDVNVVGRNAESLQEHWSKSGGAAAYDCCAVSGFPNFFFLCGPNSGTGHTSLIDGIENSINLALRMIKPVLDGKAASIEIKSDAEAKYVEQLQADLSKMVWGAQKGHSWYVDEGDKGAWNASMYPWWQIYFWYRSVFPTWSDWDLQK</sequence>
<comment type="similarity">
    <text evidence="1">Belongs to the FAD-binding monooxygenase family.</text>
</comment>
<dbReference type="InterPro" id="IPR020946">
    <property type="entry name" value="Flavin_mOase-like"/>
</dbReference>
<proteinExistence type="inferred from homology"/>
<dbReference type="EMBL" id="MU865943">
    <property type="protein sequence ID" value="KAK4448468.1"/>
    <property type="molecule type" value="Genomic_DNA"/>
</dbReference>
<dbReference type="PANTHER" id="PTHR42877:SF10">
    <property type="entry name" value="L-ORNITHINE N(5)-OXYGENASE"/>
    <property type="match status" value="1"/>
</dbReference>
<reference evidence="5" key="1">
    <citation type="journal article" date="2023" name="Mol. Phylogenet. Evol.">
        <title>Genome-scale phylogeny and comparative genomics of the fungal order Sordariales.</title>
        <authorList>
            <person name="Hensen N."/>
            <person name="Bonometti L."/>
            <person name="Westerberg I."/>
            <person name="Brannstrom I.O."/>
            <person name="Guillou S."/>
            <person name="Cros-Aarteil S."/>
            <person name="Calhoun S."/>
            <person name="Haridas S."/>
            <person name="Kuo A."/>
            <person name="Mondo S."/>
            <person name="Pangilinan J."/>
            <person name="Riley R."/>
            <person name="LaButti K."/>
            <person name="Andreopoulos B."/>
            <person name="Lipzen A."/>
            <person name="Chen C."/>
            <person name="Yan M."/>
            <person name="Daum C."/>
            <person name="Ng V."/>
            <person name="Clum A."/>
            <person name="Steindorff A."/>
            <person name="Ohm R.A."/>
            <person name="Martin F."/>
            <person name="Silar P."/>
            <person name="Natvig D.O."/>
            <person name="Lalanne C."/>
            <person name="Gautier V."/>
            <person name="Ament-Velasquez S.L."/>
            <person name="Kruys A."/>
            <person name="Hutchinson M.I."/>
            <person name="Powell A.J."/>
            <person name="Barry K."/>
            <person name="Miller A.N."/>
            <person name="Grigoriev I.V."/>
            <person name="Debuchy R."/>
            <person name="Gladieux P."/>
            <person name="Hiltunen Thoren M."/>
            <person name="Johannesson H."/>
        </authorList>
    </citation>
    <scope>NUCLEOTIDE SEQUENCE</scope>
    <source>
        <strain evidence="5">PSN243</strain>
    </source>
</reference>
<comment type="caution">
    <text evidence="5">The sequence shown here is derived from an EMBL/GenBank/DDBJ whole genome shotgun (WGS) entry which is preliminary data.</text>
</comment>
<evidence type="ECO:0000256" key="2">
    <source>
        <dbReference type="ARBA" id="ARBA00022630"/>
    </source>
</evidence>
<reference evidence="5" key="2">
    <citation type="submission" date="2023-05" db="EMBL/GenBank/DDBJ databases">
        <authorList>
            <consortium name="Lawrence Berkeley National Laboratory"/>
            <person name="Steindorff A."/>
            <person name="Hensen N."/>
            <person name="Bonometti L."/>
            <person name="Westerberg I."/>
            <person name="Brannstrom I.O."/>
            <person name="Guillou S."/>
            <person name="Cros-Aarteil S."/>
            <person name="Calhoun S."/>
            <person name="Haridas S."/>
            <person name="Kuo A."/>
            <person name="Mondo S."/>
            <person name="Pangilinan J."/>
            <person name="Riley R."/>
            <person name="Labutti K."/>
            <person name="Andreopoulos B."/>
            <person name="Lipzen A."/>
            <person name="Chen C."/>
            <person name="Yanf M."/>
            <person name="Daum C."/>
            <person name="Ng V."/>
            <person name="Clum A."/>
            <person name="Ohm R."/>
            <person name="Martin F."/>
            <person name="Silar P."/>
            <person name="Natvig D."/>
            <person name="Lalanne C."/>
            <person name="Gautier V."/>
            <person name="Ament-Velasquez S.L."/>
            <person name="Kruys A."/>
            <person name="Hutchinson M.I."/>
            <person name="Powell A.J."/>
            <person name="Barry K."/>
            <person name="Miller A.N."/>
            <person name="Grigoriev I.V."/>
            <person name="Debuchy R."/>
            <person name="Gladieux P."/>
            <person name="Thoren M.H."/>
            <person name="Johannesson H."/>
        </authorList>
    </citation>
    <scope>NUCLEOTIDE SEQUENCE</scope>
    <source>
        <strain evidence="5">PSN243</strain>
    </source>
</reference>
<dbReference type="GO" id="GO:0050661">
    <property type="term" value="F:NADP binding"/>
    <property type="evidence" value="ECO:0007669"/>
    <property type="project" value="InterPro"/>
</dbReference>
<dbReference type="SUPFAM" id="SSF51905">
    <property type="entry name" value="FAD/NAD(P)-binding domain"/>
    <property type="match status" value="2"/>
</dbReference>
<dbReference type="GO" id="GO:0004499">
    <property type="term" value="F:N,N-dimethylaniline monooxygenase activity"/>
    <property type="evidence" value="ECO:0007669"/>
    <property type="project" value="InterPro"/>
</dbReference>
<keyword evidence="4" id="KW-0560">Oxidoreductase</keyword>